<dbReference type="Proteomes" id="UP000789525">
    <property type="component" value="Unassembled WGS sequence"/>
</dbReference>
<sequence>MGEPLLRYSSFSWPYRSTNLRACNGGGTPSTARVSMLFLFLNHELAPSPMGGPPLPSAPASHHIHWVCLAPVAKAPAVILHYPEHLSLHNSTLGLLSIFHQCANFILAAIDGSLTTTSLLQTPAEGFAPSPAQRLAGGS</sequence>
<comment type="caution">
    <text evidence="1">The sequence shown here is derived from an EMBL/GenBank/DDBJ whole genome shotgun (WGS) entry which is preliminary data.</text>
</comment>
<organism evidence="1 2">
    <name type="scientific">Acaulospora colombiana</name>
    <dbReference type="NCBI Taxonomy" id="27376"/>
    <lineage>
        <taxon>Eukaryota</taxon>
        <taxon>Fungi</taxon>
        <taxon>Fungi incertae sedis</taxon>
        <taxon>Mucoromycota</taxon>
        <taxon>Glomeromycotina</taxon>
        <taxon>Glomeromycetes</taxon>
        <taxon>Diversisporales</taxon>
        <taxon>Acaulosporaceae</taxon>
        <taxon>Acaulospora</taxon>
    </lineage>
</organism>
<protein>
    <submittedName>
        <fullName evidence="1">4191_t:CDS:1</fullName>
    </submittedName>
</protein>
<reference evidence="1" key="1">
    <citation type="submission" date="2021-06" db="EMBL/GenBank/DDBJ databases">
        <authorList>
            <person name="Kallberg Y."/>
            <person name="Tangrot J."/>
            <person name="Rosling A."/>
        </authorList>
    </citation>
    <scope>NUCLEOTIDE SEQUENCE</scope>
    <source>
        <strain evidence="1">CL356</strain>
    </source>
</reference>
<evidence type="ECO:0000313" key="2">
    <source>
        <dbReference type="Proteomes" id="UP000789525"/>
    </source>
</evidence>
<dbReference type="EMBL" id="CAJVPT010013337">
    <property type="protein sequence ID" value="CAG8595003.1"/>
    <property type="molecule type" value="Genomic_DNA"/>
</dbReference>
<proteinExistence type="predicted"/>
<accession>A0ACA9MIM5</accession>
<evidence type="ECO:0000313" key="1">
    <source>
        <dbReference type="EMBL" id="CAG8595003.1"/>
    </source>
</evidence>
<gene>
    <name evidence="1" type="ORF">ACOLOM_LOCUS6469</name>
</gene>
<keyword evidence="2" id="KW-1185">Reference proteome</keyword>
<name>A0ACA9MIM5_9GLOM</name>